<evidence type="ECO:0000313" key="3">
    <source>
        <dbReference type="EMBL" id="QEM02560.1"/>
    </source>
</evidence>
<keyword evidence="2" id="KW-0732">Signal</keyword>
<evidence type="ECO:0000313" key="5">
    <source>
        <dbReference type="Proteomes" id="UP000250557"/>
    </source>
</evidence>
<dbReference type="AlphaFoldDB" id="A0AAE6JBJ3"/>
<feature type="chain" id="PRO_5041913812" description="SlyB protein" evidence="2">
    <location>
        <begin position="28"/>
        <end position="166"/>
    </location>
</feature>
<dbReference type="RefSeq" id="WP_149354015.1">
    <property type="nucleotide sequence ID" value="NZ_CP043451.1"/>
</dbReference>
<evidence type="ECO:0000313" key="6">
    <source>
        <dbReference type="Proteomes" id="UP000663940"/>
    </source>
</evidence>
<feature type="region of interest" description="Disordered" evidence="1">
    <location>
        <begin position="64"/>
        <end position="138"/>
    </location>
</feature>
<feature type="compositionally biased region" description="Polar residues" evidence="1">
    <location>
        <begin position="64"/>
        <end position="96"/>
    </location>
</feature>
<dbReference type="EMBL" id="CP043451">
    <property type="protein sequence ID" value="QEM02560.1"/>
    <property type="molecule type" value="Genomic_DNA"/>
</dbReference>
<proteinExistence type="predicted"/>
<reference evidence="3 5" key="1">
    <citation type="submission" date="2019-08" db="EMBL/GenBank/DDBJ databases">
        <title>Comparative genome analysis confer to the adaptation heavy metal polluted environment.</title>
        <authorList>
            <person name="Li Y."/>
        </authorList>
    </citation>
    <scope>NUCLEOTIDE SEQUENCE [LARGE SCALE GENOMIC DNA]</scope>
    <source>
        <strain evidence="3 5">P2</strain>
    </source>
</reference>
<feature type="compositionally biased region" description="Basic and acidic residues" evidence="1">
    <location>
        <begin position="116"/>
        <end position="138"/>
    </location>
</feature>
<name>A0AAE6JBJ3_9SPHI</name>
<feature type="signal peptide" evidence="2">
    <location>
        <begin position="1"/>
        <end position="27"/>
    </location>
</feature>
<sequence>MIKFNKATTAFCVFAMTTLGFTVSASAQKYKTAADTVKLNKEYGEVTLEISKLNSKLIAQQNQTAGYQSKSASTAQDAVTSAQGSKETASTATNGNVGDAKKAMKQARKANNQANDAKDAMDNQKDNVKDMKDLNEKIDRKKQKLADLDKQRAAIMALTAPVVKQQ</sequence>
<dbReference type="Proteomes" id="UP000250557">
    <property type="component" value="Chromosome"/>
</dbReference>
<gene>
    <name evidence="3" type="ORF">DIU31_003140</name>
    <name evidence="4" type="ORF">J3L21_24610</name>
</gene>
<reference evidence="4 6" key="2">
    <citation type="submission" date="2021-03" db="EMBL/GenBank/DDBJ databases">
        <title>Mucilaginibacter strains isolated from gold and copper mining confer multi heavy-metal resistance.</title>
        <authorList>
            <person name="Li Y."/>
        </authorList>
    </citation>
    <scope>NUCLEOTIDE SEQUENCE [LARGE SCALE GENOMIC DNA]</scope>
    <source>
        <strain evidence="4 6">P2-4</strain>
    </source>
</reference>
<keyword evidence="6" id="KW-1185">Reference proteome</keyword>
<evidence type="ECO:0008006" key="7">
    <source>
        <dbReference type="Google" id="ProtNLM"/>
    </source>
</evidence>
<evidence type="ECO:0000313" key="4">
    <source>
        <dbReference type="EMBL" id="QTE48697.1"/>
    </source>
</evidence>
<dbReference type="EMBL" id="CP071880">
    <property type="protein sequence ID" value="QTE48697.1"/>
    <property type="molecule type" value="Genomic_DNA"/>
</dbReference>
<evidence type="ECO:0000256" key="2">
    <source>
        <dbReference type="SAM" id="SignalP"/>
    </source>
</evidence>
<dbReference type="Proteomes" id="UP000663940">
    <property type="component" value="Chromosome"/>
</dbReference>
<protein>
    <recommendedName>
        <fullName evidence="7">SlyB protein</fullName>
    </recommendedName>
</protein>
<organism evidence="3 5">
    <name type="scientific">Mucilaginibacter rubeus</name>
    <dbReference type="NCBI Taxonomy" id="2027860"/>
    <lineage>
        <taxon>Bacteria</taxon>
        <taxon>Pseudomonadati</taxon>
        <taxon>Bacteroidota</taxon>
        <taxon>Sphingobacteriia</taxon>
        <taxon>Sphingobacteriales</taxon>
        <taxon>Sphingobacteriaceae</taxon>
        <taxon>Mucilaginibacter</taxon>
    </lineage>
</organism>
<evidence type="ECO:0000256" key="1">
    <source>
        <dbReference type="SAM" id="MobiDB-lite"/>
    </source>
</evidence>
<accession>A0AAE6JBJ3</accession>